<dbReference type="InterPro" id="IPR038766">
    <property type="entry name" value="Membrane_comp_ABC_pdt"/>
</dbReference>
<dbReference type="InterPro" id="IPR003838">
    <property type="entry name" value="ABC3_permease_C"/>
</dbReference>
<dbReference type="Proteomes" id="UP000422764">
    <property type="component" value="Chromosome"/>
</dbReference>
<accession>A0A6I6F4Q8</accession>
<evidence type="ECO:0000256" key="3">
    <source>
        <dbReference type="ARBA" id="ARBA00022692"/>
    </source>
</evidence>
<feature type="transmembrane region" description="Helical" evidence="7">
    <location>
        <begin position="21"/>
        <end position="41"/>
    </location>
</feature>
<dbReference type="EMBL" id="CP046522">
    <property type="protein sequence ID" value="QGU96174.1"/>
    <property type="molecule type" value="Genomic_DNA"/>
</dbReference>
<evidence type="ECO:0000313" key="10">
    <source>
        <dbReference type="Proteomes" id="UP000422764"/>
    </source>
</evidence>
<sequence>MTKGSLRKDILRDIKKSLGRFISILAIVALGVAFFSGVKIAPQDMKNTADKYYDDYNLMDIRIVSTLGLTEGDLDEIRKIEGIEDTFGTYTLDALAEYNEKEVVLRVHGLPQSKNINNVNLLEGRLPERSGECVIEKGKNNSITVSLGSNIKLHSGKDEPLSDSLKSTEYKVVGMVQTPYYLSFEKGSSDIGNGQVRNFIMIPQEDFKMGIFTDIFATVKGARKLNSYRDEYFDAVHKVTDRVKNLAKEREILRYDDILKESREKLEKGKKEYLEKKHYAEGKLEKALKEIEDGKSKVENGEKKLIEEERNFNIFIKSGKEQIVKAEMELAKEQEKYENGVKIYNERKALANKGFKSAEEQIKKGEERIATLENKIAEIKAALENPLLPEEEIKRLSVSLQTTIRTLNEIKEKVENVKKELEEKKSELAKGEKELNKSKAILALSREKLEKEKVKLQESERRGLEEFKEGREKIQKSKADLAKGEAEYKDSKKKAYRELSNAWKKIEDGEKDLKKIEKGKWYVLDRKSHYSYVDYGGAADRIDALSKVFPVFFALVAALVCLTTMTRMVDEQRGNIGTLKALGYGSGAI</sequence>
<evidence type="ECO:0000259" key="8">
    <source>
        <dbReference type="Pfam" id="PF02687"/>
    </source>
</evidence>
<keyword evidence="10" id="KW-1185">Reference proteome</keyword>
<dbReference type="Pfam" id="PF02687">
    <property type="entry name" value="FtsX"/>
    <property type="match status" value="1"/>
</dbReference>
<gene>
    <name evidence="9" type="ORF">GOM49_14670</name>
</gene>
<proteinExistence type="predicted"/>
<evidence type="ECO:0000256" key="4">
    <source>
        <dbReference type="ARBA" id="ARBA00022989"/>
    </source>
</evidence>
<evidence type="ECO:0000313" key="9">
    <source>
        <dbReference type="EMBL" id="QGU96174.1"/>
    </source>
</evidence>
<keyword evidence="3 7" id="KW-0812">Transmembrane</keyword>
<feature type="coiled-coil region" evidence="6">
    <location>
        <begin position="284"/>
        <end position="494"/>
    </location>
</feature>
<keyword evidence="6" id="KW-0175">Coiled coil</keyword>
<evidence type="ECO:0000256" key="7">
    <source>
        <dbReference type="SAM" id="Phobius"/>
    </source>
</evidence>
<dbReference type="AlphaFoldDB" id="A0A6I6F4Q8"/>
<comment type="subcellular location">
    <subcellularLocation>
        <location evidence="1">Cell membrane</location>
        <topology evidence="1">Multi-pass membrane protein</topology>
    </subcellularLocation>
</comment>
<organism evidence="9 10">
    <name type="scientific">Clostridium bovifaecis</name>
    <dbReference type="NCBI Taxonomy" id="2184719"/>
    <lineage>
        <taxon>Bacteria</taxon>
        <taxon>Bacillati</taxon>
        <taxon>Bacillota</taxon>
        <taxon>Clostridia</taxon>
        <taxon>Eubacteriales</taxon>
        <taxon>Clostridiaceae</taxon>
        <taxon>Clostridium</taxon>
    </lineage>
</organism>
<evidence type="ECO:0000256" key="1">
    <source>
        <dbReference type="ARBA" id="ARBA00004651"/>
    </source>
</evidence>
<keyword evidence="2" id="KW-1003">Cell membrane</keyword>
<dbReference type="GO" id="GO:0005886">
    <property type="term" value="C:plasma membrane"/>
    <property type="evidence" value="ECO:0007669"/>
    <property type="project" value="TreeGrafter"/>
</dbReference>
<feature type="domain" description="ABC3 transporter permease C-terminal" evidence="8">
    <location>
        <begin position="548"/>
        <end position="587"/>
    </location>
</feature>
<keyword evidence="4 7" id="KW-1133">Transmembrane helix</keyword>
<protein>
    <recommendedName>
        <fullName evidence="8">ABC3 transporter permease C-terminal domain-containing protein</fullName>
    </recommendedName>
</protein>
<evidence type="ECO:0000256" key="5">
    <source>
        <dbReference type="ARBA" id="ARBA00023136"/>
    </source>
</evidence>
<evidence type="ECO:0000256" key="6">
    <source>
        <dbReference type="SAM" id="Coils"/>
    </source>
</evidence>
<keyword evidence="5 7" id="KW-0472">Membrane</keyword>
<dbReference type="PANTHER" id="PTHR30287:SF1">
    <property type="entry name" value="INNER MEMBRANE PROTEIN"/>
    <property type="match status" value="1"/>
</dbReference>
<reference evidence="9 10" key="1">
    <citation type="submission" date="2019-12" db="EMBL/GenBank/DDBJ databases">
        <title>Genome sequenceing of Clostridium bovifaecis.</title>
        <authorList>
            <person name="Yao Y."/>
        </authorList>
    </citation>
    <scope>NUCLEOTIDE SEQUENCE [LARGE SCALE GENOMIC DNA]</scope>
    <source>
        <strain evidence="9 10">BXX</strain>
    </source>
</reference>
<evidence type="ECO:0000256" key="2">
    <source>
        <dbReference type="ARBA" id="ARBA00022475"/>
    </source>
</evidence>
<name>A0A6I6F4Q8_9CLOT</name>
<dbReference type="PANTHER" id="PTHR30287">
    <property type="entry name" value="MEMBRANE COMPONENT OF PREDICTED ABC SUPERFAMILY METABOLITE UPTAKE TRANSPORTER"/>
    <property type="match status" value="1"/>
</dbReference>